<gene>
    <name evidence="2" type="ORF">CVT26_015808</name>
</gene>
<name>A0A409WMR8_9AGAR</name>
<accession>A0A409WMR8</accession>
<dbReference type="InParanoid" id="A0A409WMR8"/>
<proteinExistence type="predicted"/>
<evidence type="ECO:0000313" key="3">
    <source>
        <dbReference type="Proteomes" id="UP000284706"/>
    </source>
</evidence>
<evidence type="ECO:0000256" key="1">
    <source>
        <dbReference type="SAM" id="MobiDB-lite"/>
    </source>
</evidence>
<protein>
    <submittedName>
        <fullName evidence="2">Uncharacterized protein</fullName>
    </submittedName>
</protein>
<dbReference type="Proteomes" id="UP000284706">
    <property type="component" value="Unassembled WGS sequence"/>
</dbReference>
<keyword evidence="3" id="KW-1185">Reference proteome</keyword>
<sequence length="135" mass="15035">MSSDHKRDSASEVNTQPSFEGITDPEVTESSGLTPKRNQIQMGNQCVDEHMSLLPVALSSQKRRRELDTDTQVESGRPFGQVKRAREDTEFNFNLTGQIKRVPARTGWTLAQAPKVTGKRIAVTQSLPVRVQSAR</sequence>
<reference evidence="2 3" key="1">
    <citation type="journal article" date="2018" name="Evol. Lett.">
        <title>Horizontal gene cluster transfer increased hallucinogenic mushroom diversity.</title>
        <authorList>
            <person name="Reynolds H.T."/>
            <person name="Vijayakumar V."/>
            <person name="Gluck-Thaler E."/>
            <person name="Korotkin H.B."/>
            <person name="Matheny P.B."/>
            <person name="Slot J.C."/>
        </authorList>
    </citation>
    <scope>NUCLEOTIDE SEQUENCE [LARGE SCALE GENOMIC DNA]</scope>
    <source>
        <strain evidence="2 3">SRW20</strain>
    </source>
</reference>
<organism evidence="2 3">
    <name type="scientific">Gymnopilus dilepis</name>
    <dbReference type="NCBI Taxonomy" id="231916"/>
    <lineage>
        <taxon>Eukaryota</taxon>
        <taxon>Fungi</taxon>
        <taxon>Dikarya</taxon>
        <taxon>Basidiomycota</taxon>
        <taxon>Agaricomycotina</taxon>
        <taxon>Agaricomycetes</taxon>
        <taxon>Agaricomycetidae</taxon>
        <taxon>Agaricales</taxon>
        <taxon>Agaricineae</taxon>
        <taxon>Hymenogastraceae</taxon>
        <taxon>Gymnopilus</taxon>
    </lineage>
</organism>
<feature type="region of interest" description="Disordered" evidence="1">
    <location>
        <begin position="59"/>
        <end position="81"/>
    </location>
</feature>
<dbReference type="AlphaFoldDB" id="A0A409WMR8"/>
<dbReference type="EMBL" id="NHYE01004992">
    <property type="protein sequence ID" value="PPQ79710.1"/>
    <property type="molecule type" value="Genomic_DNA"/>
</dbReference>
<feature type="compositionally biased region" description="Basic and acidic residues" evidence="1">
    <location>
        <begin position="1"/>
        <end position="10"/>
    </location>
</feature>
<feature type="compositionally biased region" description="Polar residues" evidence="1">
    <location>
        <begin position="28"/>
        <end position="43"/>
    </location>
</feature>
<comment type="caution">
    <text evidence="2">The sequence shown here is derived from an EMBL/GenBank/DDBJ whole genome shotgun (WGS) entry which is preliminary data.</text>
</comment>
<feature type="region of interest" description="Disordered" evidence="1">
    <location>
        <begin position="1"/>
        <end position="43"/>
    </location>
</feature>
<evidence type="ECO:0000313" key="2">
    <source>
        <dbReference type="EMBL" id="PPQ79710.1"/>
    </source>
</evidence>